<accession>A0A2K3K7H7</accession>
<gene>
    <name evidence="1" type="ORF">L195_g061059</name>
</gene>
<dbReference type="AlphaFoldDB" id="A0A2K3K7H7"/>
<sequence>EFNQANPVASAPRNFRPQQVWVARGRGDL</sequence>
<name>A0A2K3K7H7_TRIPR</name>
<feature type="non-terminal residue" evidence="1">
    <location>
        <position position="1"/>
    </location>
</feature>
<proteinExistence type="predicted"/>
<protein>
    <submittedName>
        <fullName evidence="1">Uncharacterized protein</fullName>
    </submittedName>
</protein>
<evidence type="ECO:0000313" key="2">
    <source>
        <dbReference type="Proteomes" id="UP000236291"/>
    </source>
</evidence>
<comment type="caution">
    <text evidence="1">The sequence shown here is derived from an EMBL/GenBank/DDBJ whole genome shotgun (WGS) entry which is preliminary data.</text>
</comment>
<dbReference type="Proteomes" id="UP000236291">
    <property type="component" value="Unassembled WGS sequence"/>
</dbReference>
<reference evidence="1 2" key="1">
    <citation type="journal article" date="2014" name="Am. J. Bot.">
        <title>Genome assembly and annotation for red clover (Trifolium pratense; Fabaceae).</title>
        <authorList>
            <person name="Istvanek J."/>
            <person name="Jaros M."/>
            <person name="Krenek A."/>
            <person name="Repkova J."/>
        </authorList>
    </citation>
    <scope>NUCLEOTIDE SEQUENCE [LARGE SCALE GENOMIC DNA]</scope>
    <source>
        <strain evidence="2">cv. Tatra</strain>
        <tissue evidence="1">Young leaves</tissue>
    </source>
</reference>
<organism evidence="1 2">
    <name type="scientific">Trifolium pratense</name>
    <name type="common">Red clover</name>
    <dbReference type="NCBI Taxonomy" id="57577"/>
    <lineage>
        <taxon>Eukaryota</taxon>
        <taxon>Viridiplantae</taxon>
        <taxon>Streptophyta</taxon>
        <taxon>Embryophyta</taxon>
        <taxon>Tracheophyta</taxon>
        <taxon>Spermatophyta</taxon>
        <taxon>Magnoliopsida</taxon>
        <taxon>eudicotyledons</taxon>
        <taxon>Gunneridae</taxon>
        <taxon>Pentapetalae</taxon>
        <taxon>rosids</taxon>
        <taxon>fabids</taxon>
        <taxon>Fabales</taxon>
        <taxon>Fabaceae</taxon>
        <taxon>Papilionoideae</taxon>
        <taxon>50 kb inversion clade</taxon>
        <taxon>NPAAA clade</taxon>
        <taxon>Hologalegina</taxon>
        <taxon>IRL clade</taxon>
        <taxon>Trifolieae</taxon>
        <taxon>Trifolium</taxon>
    </lineage>
</organism>
<reference evidence="1 2" key="2">
    <citation type="journal article" date="2017" name="Front. Plant Sci.">
        <title>Gene Classification and Mining of Molecular Markers Useful in Red Clover (Trifolium pratense) Breeding.</title>
        <authorList>
            <person name="Istvanek J."/>
            <person name="Dluhosova J."/>
            <person name="Dluhos P."/>
            <person name="Patkova L."/>
            <person name="Nedelnik J."/>
            <person name="Repkova J."/>
        </authorList>
    </citation>
    <scope>NUCLEOTIDE SEQUENCE [LARGE SCALE GENOMIC DNA]</scope>
    <source>
        <strain evidence="2">cv. Tatra</strain>
        <tissue evidence="1">Young leaves</tissue>
    </source>
</reference>
<evidence type="ECO:0000313" key="1">
    <source>
        <dbReference type="EMBL" id="PNX62245.1"/>
    </source>
</evidence>
<dbReference type="EMBL" id="ASHM01146534">
    <property type="protein sequence ID" value="PNX62245.1"/>
    <property type="molecule type" value="Genomic_DNA"/>
</dbReference>